<name>A0ACB5TUP5_CANBO</name>
<protein>
    <submittedName>
        <fullName evidence="1">Unnamed protein product</fullName>
    </submittedName>
</protein>
<accession>A0ACB5TUP5</accession>
<evidence type="ECO:0000313" key="2">
    <source>
        <dbReference type="Proteomes" id="UP001165101"/>
    </source>
</evidence>
<dbReference type="Proteomes" id="UP001165101">
    <property type="component" value="Unassembled WGS sequence"/>
</dbReference>
<gene>
    <name evidence="1" type="ORF">Cboi01_000399600</name>
</gene>
<proteinExistence type="predicted"/>
<sequence>MSSGLSDSNNSNVPELNHSLSTNTLNTPILNNNTTTTNNTGINIGLNTRHRSGTLPSKLNPPQTPISNITIGNNNIITPNTSSSSSSNTNTNNNNNNTSSSIRASSPFLSALTPSTTGTIISNSNLSPSLLASTTAASTSTPSNNNSITMDTPNIQQLNISSGLHIQQNNNNSTPTPSVLASLNNTNRLRSSSIQSSIWSDGFSNINSNTLNQQNTNTGTPPLPTTTTTTISNNGNSNTNTPLLTNSHQLPPSINNMAQLNIDLDSFLNGSSSSINNTTNNDTASINSQIFISNNTPSSTTPSTSTTSNNTTSTNVNLTGNTSTPSTATRIRSYSANTILMNQNERQSYLLQPSSFSFGPIKEEQFSPSNNDTPATTNIDSIQTTLSIPTTIRYNN</sequence>
<dbReference type="EMBL" id="BSXV01002406">
    <property type="protein sequence ID" value="GME95651.1"/>
    <property type="molecule type" value="Genomic_DNA"/>
</dbReference>
<organism evidence="1 2">
    <name type="scientific">Candida boidinii</name>
    <name type="common">Yeast</name>
    <dbReference type="NCBI Taxonomy" id="5477"/>
    <lineage>
        <taxon>Eukaryota</taxon>
        <taxon>Fungi</taxon>
        <taxon>Dikarya</taxon>
        <taxon>Ascomycota</taxon>
        <taxon>Saccharomycotina</taxon>
        <taxon>Pichiomycetes</taxon>
        <taxon>Pichiales</taxon>
        <taxon>Pichiaceae</taxon>
        <taxon>Ogataea</taxon>
        <taxon>Ogataea/Candida clade</taxon>
    </lineage>
</organism>
<comment type="caution">
    <text evidence="1">The sequence shown here is derived from an EMBL/GenBank/DDBJ whole genome shotgun (WGS) entry which is preliminary data.</text>
</comment>
<reference evidence="1" key="1">
    <citation type="submission" date="2023-04" db="EMBL/GenBank/DDBJ databases">
        <title>Candida boidinii NBRC 1967.</title>
        <authorList>
            <person name="Ichikawa N."/>
            <person name="Sato H."/>
            <person name="Tonouchi N."/>
        </authorList>
    </citation>
    <scope>NUCLEOTIDE SEQUENCE</scope>
    <source>
        <strain evidence="1">NBRC 1967</strain>
    </source>
</reference>
<evidence type="ECO:0000313" key="1">
    <source>
        <dbReference type="EMBL" id="GME95651.1"/>
    </source>
</evidence>
<keyword evidence="2" id="KW-1185">Reference proteome</keyword>